<dbReference type="InterPro" id="IPR000157">
    <property type="entry name" value="TIR_dom"/>
</dbReference>
<dbReference type="EMBL" id="JAHZIJ010000008">
    <property type="protein sequence ID" value="MBW7475689.1"/>
    <property type="molecule type" value="Genomic_DNA"/>
</dbReference>
<protein>
    <submittedName>
        <fullName evidence="2">TIR domain-containing protein</fullName>
    </submittedName>
</protein>
<dbReference type="SUPFAM" id="SSF52200">
    <property type="entry name" value="Toll/Interleukin receptor TIR domain"/>
    <property type="match status" value="1"/>
</dbReference>
<keyword evidence="3" id="KW-1185">Reference proteome</keyword>
<dbReference type="InterPro" id="IPR035897">
    <property type="entry name" value="Toll_tir_struct_dom_sf"/>
</dbReference>
<accession>A0ABS7D782</accession>
<feature type="domain" description="TIR" evidence="1">
    <location>
        <begin position="3"/>
        <end position="111"/>
    </location>
</feature>
<dbReference type="RefSeq" id="WP_219872936.1">
    <property type="nucleotide sequence ID" value="NZ_JAHZIJ010000008.1"/>
</dbReference>
<dbReference type="Pfam" id="PF13676">
    <property type="entry name" value="TIR_2"/>
    <property type="match status" value="1"/>
</dbReference>
<dbReference type="Proteomes" id="UP000812277">
    <property type="component" value="Unassembled WGS sequence"/>
</dbReference>
<evidence type="ECO:0000313" key="3">
    <source>
        <dbReference type="Proteomes" id="UP000812277"/>
    </source>
</evidence>
<gene>
    <name evidence="2" type="ORF">K0T92_13125</name>
</gene>
<dbReference type="Gene3D" id="3.40.50.10140">
    <property type="entry name" value="Toll/interleukin-1 receptor homology (TIR) domain"/>
    <property type="match status" value="1"/>
</dbReference>
<evidence type="ECO:0000313" key="2">
    <source>
        <dbReference type="EMBL" id="MBW7475689.1"/>
    </source>
</evidence>
<organism evidence="2 3">
    <name type="scientific">Paenibacillus oenotherae</name>
    <dbReference type="NCBI Taxonomy" id="1435645"/>
    <lineage>
        <taxon>Bacteria</taxon>
        <taxon>Bacillati</taxon>
        <taxon>Bacillota</taxon>
        <taxon>Bacilli</taxon>
        <taxon>Bacillales</taxon>
        <taxon>Paenibacillaceae</taxon>
        <taxon>Paenibacillus</taxon>
    </lineage>
</organism>
<reference evidence="2 3" key="1">
    <citation type="submission" date="2021-07" db="EMBL/GenBank/DDBJ databases">
        <title>Paenibacillus radiodurans sp. nov., isolated from the southeastern edge of Tengger Desert.</title>
        <authorList>
            <person name="Zhang G."/>
        </authorList>
    </citation>
    <scope>NUCLEOTIDE SEQUENCE [LARGE SCALE GENOMIC DNA]</scope>
    <source>
        <strain evidence="2 3">DT7-4</strain>
    </source>
</reference>
<comment type="caution">
    <text evidence="2">The sequence shown here is derived from an EMBL/GenBank/DDBJ whole genome shotgun (WGS) entry which is preliminary data.</text>
</comment>
<proteinExistence type="predicted"/>
<evidence type="ECO:0000259" key="1">
    <source>
        <dbReference type="Pfam" id="PF13676"/>
    </source>
</evidence>
<sequence length="292" mass="33645">MKVFLSWSGDVSKKLATVFHDWLPSVIQSVEPYISSEDIDKGARWSQDVGKQLEETSYGIIFITPENISAPWINFEAGALSKAMDNSLVSPFLFQVKNSDLSGPLTQFQTTLFEKEEIKKLLFSVNKACRDGALSESRLVTVFEKWWPDLEQRLTEILPLLTKSKERKQTSDKPIDSHAVKTEKMLEEILELTRLQQRILRSPDELFPKDFLEYLLHNANFRPHVSSRALMHLERAYSELEATIEKYDFSESIPNQDILPFIKELGDPIRYLVKRNAPFNSTSSKKLIETMN</sequence>
<name>A0ABS7D782_9BACL</name>